<sequence length="363" mass="40712">MVLSINILAISSLIYADDGTNNLGSEDTPPPETTTLSVDVTEEEATTEVVPVVPKTYITSIVELNKGVKISWKKRMDVTGYKIYRSVKPNNGFKRIKTIKKSTTGTFKDLKAKAGTVYYYKIKCYKDKLLSDSSNAVVFETSDSDLKLDFHKNLGKFVKKYVHKKYPCNVLVNKYVESCKTLAPGKKATRSGQFTSVKVNKSPVANDWKSGNVKITYKVSRKKCTYYLKGNIRKTTYPLFKTSLKLNDVDTESNMEHLIPGDIIAYTSSSGRAHHVAIYIGKFDTKQDLVNYLNSDAVGLNCTGNESWIKSWNGSCKHWVIQGGMGNNNDVYICNNANVTTTNRFSSHFCSLRKRLTLFSPLQ</sequence>
<dbReference type="InterPro" id="IPR036116">
    <property type="entry name" value="FN3_sf"/>
</dbReference>
<name>A0ABR7EYP0_9FIRM</name>
<reference evidence="2 3" key="1">
    <citation type="submission" date="2020-08" db="EMBL/GenBank/DDBJ databases">
        <title>Genome public.</title>
        <authorList>
            <person name="Liu C."/>
            <person name="Sun Q."/>
        </authorList>
    </citation>
    <scope>NUCLEOTIDE SEQUENCE [LARGE SCALE GENOMIC DNA]</scope>
    <source>
        <strain evidence="2 3">BX4</strain>
    </source>
</reference>
<comment type="caution">
    <text evidence="2">The sequence shown here is derived from an EMBL/GenBank/DDBJ whole genome shotgun (WGS) entry which is preliminary data.</text>
</comment>
<keyword evidence="3" id="KW-1185">Reference proteome</keyword>
<dbReference type="Gene3D" id="2.60.40.10">
    <property type="entry name" value="Immunoglobulins"/>
    <property type="match status" value="1"/>
</dbReference>
<dbReference type="CDD" id="cd00063">
    <property type="entry name" value="FN3"/>
    <property type="match status" value="1"/>
</dbReference>
<gene>
    <name evidence="2" type="ORF">H8S00_00265</name>
</gene>
<organism evidence="2 3">
    <name type="scientific">Eubacterium segne</name>
    <dbReference type="NCBI Taxonomy" id="2763045"/>
    <lineage>
        <taxon>Bacteria</taxon>
        <taxon>Bacillati</taxon>
        <taxon>Bacillota</taxon>
        <taxon>Clostridia</taxon>
        <taxon>Eubacteriales</taxon>
        <taxon>Eubacteriaceae</taxon>
        <taxon>Eubacterium</taxon>
    </lineage>
</organism>
<dbReference type="SUPFAM" id="SSF49265">
    <property type="entry name" value="Fibronectin type III"/>
    <property type="match status" value="1"/>
</dbReference>
<proteinExistence type="predicted"/>
<dbReference type="Proteomes" id="UP000597877">
    <property type="component" value="Unassembled WGS sequence"/>
</dbReference>
<dbReference type="InterPro" id="IPR003961">
    <property type="entry name" value="FN3_dom"/>
</dbReference>
<dbReference type="RefSeq" id="WP_186839766.1">
    <property type="nucleotide sequence ID" value="NZ_JACOOZ010000001.1"/>
</dbReference>
<evidence type="ECO:0000313" key="2">
    <source>
        <dbReference type="EMBL" id="MBC5666434.1"/>
    </source>
</evidence>
<evidence type="ECO:0000259" key="1">
    <source>
        <dbReference type="PROSITE" id="PS50853"/>
    </source>
</evidence>
<dbReference type="EMBL" id="JACOOZ010000001">
    <property type="protein sequence ID" value="MBC5666434.1"/>
    <property type="molecule type" value="Genomic_DNA"/>
</dbReference>
<dbReference type="PROSITE" id="PS50853">
    <property type="entry name" value="FN3"/>
    <property type="match status" value="1"/>
</dbReference>
<evidence type="ECO:0000313" key="3">
    <source>
        <dbReference type="Proteomes" id="UP000597877"/>
    </source>
</evidence>
<protein>
    <recommendedName>
        <fullName evidence="1">Fibronectin type-III domain-containing protein</fullName>
    </recommendedName>
</protein>
<feature type="domain" description="Fibronectin type-III" evidence="1">
    <location>
        <begin position="50"/>
        <end position="144"/>
    </location>
</feature>
<accession>A0ABR7EYP0</accession>
<dbReference type="InterPro" id="IPR013783">
    <property type="entry name" value="Ig-like_fold"/>
</dbReference>